<sequence>MLHKVCMAYVILCSLQTVVRSAGSDLNRVAHHENLLKHLFDPERYSKEVRPVFYHTNVTEVTLDMLIKEIAEMDHSRQTVKVNMVMSAKWKDEFLTWNPNDYGGEDVIVIPAEKIWVPEVISVQSVSPLLTSQSSGGGYARLLARVNASGHVSLDHVKQLPARCAATPEGFWSSRYECAMALNTLDFGGRHMRLHGGVSVDVEDNPAWEVSHTRITNLYHSSLGCKLVLRKKYEPSFACPTVAVVLMTLTSLWLPTTGPRVTLCCVNLLVTIIWLSTLSEHHAGSVSTAPHVVFVSLCATLSAVSLACAIAAHKLLHSADRCEAPRGLVNFLEAPFWQFLCVGGFQPASAAAARETEMEHLSHDPPMAAEMAEAPAPASTNQEPRLREEWHAVSRALDRALFVAFVVTFISFRLVFAGHNWGGKSRGNRP</sequence>
<dbReference type="EMBL" id="GEDV01009379">
    <property type="protein sequence ID" value="JAP79178.1"/>
    <property type="molecule type" value="Transcribed_RNA"/>
</dbReference>
<evidence type="ECO:0000256" key="2">
    <source>
        <dbReference type="ARBA" id="ARBA00022692"/>
    </source>
</evidence>
<organism evidence="8">
    <name type="scientific">Rhipicephalus appendiculatus</name>
    <name type="common">Brown ear tick</name>
    <dbReference type="NCBI Taxonomy" id="34631"/>
    <lineage>
        <taxon>Eukaryota</taxon>
        <taxon>Metazoa</taxon>
        <taxon>Ecdysozoa</taxon>
        <taxon>Arthropoda</taxon>
        <taxon>Chelicerata</taxon>
        <taxon>Arachnida</taxon>
        <taxon>Acari</taxon>
        <taxon>Parasitiformes</taxon>
        <taxon>Ixodida</taxon>
        <taxon>Ixodoidea</taxon>
        <taxon>Ixodidae</taxon>
        <taxon>Rhipicephalinae</taxon>
        <taxon>Rhipicephalus</taxon>
        <taxon>Rhipicephalus</taxon>
    </lineage>
</organism>
<feature type="transmembrane region" description="Helical" evidence="5">
    <location>
        <begin position="235"/>
        <end position="254"/>
    </location>
</feature>
<dbReference type="GO" id="GO:0016020">
    <property type="term" value="C:membrane"/>
    <property type="evidence" value="ECO:0007669"/>
    <property type="project" value="UniProtKB-SubCell"/>
</dbReference>
<keyword evidence="8" id="KW-0675">Receptor</keyword>
<evidence type="ECO:0000256" key="5">
    <source>
        <dbReference type="SAM" id="Phobius"/>
    </source>
</evidence>
<keyword evidence="3 5" id="KW-1133">Transmembrane helix</keyword>
<feature type="transmembrane region" description="Helical" evidence="5">
    <location>
        <begin position="291"/>
        <end position="312"/>
    </location>
</feature>
<feature type="transmembrane region" description="Helical" evidence="5">
    <location>
        <begin position="400"/>
        <end position="421"/>
    </location>
</feature>
<dbReference type="InterPro" id="IPR036719">
    <property type="entry name" value="Neuro-gated_channel_TM_sf"/>
</dbReference>
<evidence type="ECO:0000259" key="7">
    <source>
        <dbReference type="Pfam" id="PF02931"/>
    </source>
</evidence>
<feature type="domain" description="Neurotransmitter-gated ion-channel ligand-binding" evidence="7">
    <location>
        <begin position="33"/>
        <end position="207"/>
    </location>
</feature>
<dbReference type="SUPFAM" id="SSF90112">
    <property type="entry name" value="Neurotransmitter-gated ion-channel transmembrane pore"/>
    <property type="match status" value="1"/>
</dbReference>
<dbReference type="Gene3D" id="1.20.58.390">
    <property type="entry name" value="Neurotransmitter-gated ion-channel transmembrane domain"/>
    <property type="match status" value="1"/>
</dbReference>
<proteinExistence type="predicted"/>
<dbReference type="InterPro" id="IPR036734">
    <property type="entry name" value="Neur_chan_lig-bd_sf"/>
</dbReference>
<name>A0A131YKV4_RHIAP</name>
<feature type="signal peptide" evidence="6">
    <location>
        <begin position="1"/>
        <end position="21"/>
    </location>
</feature>
<feature type="chain" id="PRO_5007285456" evidence="6">
    <location>
        <begin position="22"/>
        <end position="430"/>
    </location>
</feature>
<dbReference type="SUPFAM" id="SSF63712">
    <property type="entry name" value="Nicotinic receptor ligand binding domain-like"/>
    <property type="match status" value="1"/>
</dbReference>
<accession>A0A131YKV4</accession>
<dbReference type="InterPro" id="IPR038050">
    <property type="entry name" value="Neuro_actylchol_rec"/>
</dbReference>
<dbReference type="Pfam" id="PF02931">
    <property type="entry name" value="Neur_chan_LBD"/>
    <property type="match status" value="1"/>
</dbReference>
<feature type="transmembrane region" description="Helical" evidence="5">
    <location>
        <begin position="261"/>
        <end position="279"/>
    </location>
</feature>
<dbReference type="CDD" id="cd18989">
    <property type="entry name" value="LGIC_ECD_cation"/>
    <property type="match status" value="1"/>
</dbReference>
<reference evidence="8" key="1">
    <citation type="journal article" date="2016" name="Ticks Tick Borne Dis.">
        <title>De novo assembly and annotation of the salivary gland transcriptome of Rhipicephalus appendiculatus male and female ticks during blood feeding.</title>
        <authorList>
            <person name="de Castro M.H."/>
            <person name="de Klerk D."/>
            <person name="Pienaar R."/>
            <person name="Latif A.A."/>
            <person name="Rees D.J."/>
            <person name="Mans B.J."/>
        </authorList>
    </citation>
    <scope>NUCLEOTIDE SEQUENCE</scope>
    <source>
        <tissue evidence="8">Salivary glands</tissue>
    </source>
</reference>
<evidence type="ECO:0000256" key="4">
    <source>
        <dbReference type="ARBA" id="ARBA00023136"/>
    </source>
</evidence>
<evidence type="ECO:0000256" key="3">
    <source>
        <dbReference type="ARBA" id="ARBA00022989"/>
    </source>
</evidence>
<evidence type="ECO:0000313" key="8">
    <source>
        <dbReference type="EMBL" id="JAP79178.1"/>
    </source>
</evidence>
<protein>
    <submittedName>
        <fullName evidence="8">Nicotinic acetylcholine receptor, invertebrate</fullName>
    </submittedName>
</protein>
<dbReference type="Gene3D" id="2.70.170.10">
    <property type="entry name" value="Neurotransmitter-gated ion-channel ligand-binding domain"/>
    <property type="match status" value="1"/>
</dbReference>
<dbReference type="PANTHER" id="PTHR18945">
    <property type="entry name" value="NEUROTRANSMITTER GATED ION CHANNEL"/>
    <property type="match status" value="1"/>
</dbReference>
<dbReference type="InterPro" id="IPR006202">
    <property type="entry name" value="Neur_chan_lig-bd"/>
</dbReference>
<dbReference type="GO" id="GO:0004888">
    <property type="term" value="F:transmembrane signaling receptor activity"/>
    <property type="evidence" value="ECO:0007669"/>
    <property type="project" value="InterPro"/>
</dbReference>
<evidence type="ECO:0000256" key="1">
    <source>
        <dbReference type="ARBA" id="ARBA00004141"/>
    </source>
</evidence>
<dbReference type="GO" id="GO:0005230">
    <property type="term" value="F:extracellular ligand-gated monoatomic ion channel activity"/>
    <property type="evidence" value="ECO:0007669"/>
    <property type="project" value="InterPro"/>
</dbReference>
<keyword evidence="4 5" id="KW-0472">Membrane</keyword>
<keyword evidence="2 5" id="KW-0812">Transmembrane</keyword>
<keyword evidence="6" id="KW-0732">Signal</keyword>
<dbReference type="InterPro" id="IPR006201">
    <property type="entry name" value="Neur_channel"/>
</dbReference>
<evidence type="ECO:0000256" key="6">
    <source>
        <dbReference type="SAM" id="SignalP"/>
    </source>
</evidence>
<dbReference type="AlphaFoldDB" id="A0A131YKV4"/>
<comment type="subcellular location">
    <subcellularLocation>
        <location evidence="1">Membrane</location>
        <topology evidence="1">Multi-pass membrane protein</topology>
    </subcellularLocation>
</comment>